<dbReference type="Pfam" id="PF13392">
    <property type="entry name" value="HNH_3"/>
    <property type="match status" value="1"/>
</dbReference>
<dbReference type="SUPFAM" id="SSF54060">
    <property type="entry name" value="His-Me finger endonucleases"/>
    <property type="match status" value="1"/>
</dbReference>
<dbReference type="InterPro" id="IPR003615">
    <property type="entry name" value="HNH_nuc"/>
</dbReference>
<keyword evidence="2" id="KW-0255">Endonuclease</keyword>
<dbReference type="Gene3D" id="3.90.75.20">
    <property type="match status" value="1"/>
</dbReference>
<feature type="domain" description="HNH nuclease" evidence="1">
    <location>
        <begin position="49"/>
        <end position="97"/>
    </location>
</feature>
<keyword evidence="2" id="KW-0540">Nuclease</keyword>
<dbReference type="RefSeq" id="WP_004837108.1">
    <property type="nucleotide sequence ID" value="NZ_GG666297.1"/>
</dbReference>
<dbReference type="EMBL" id="ACGC01000050">
    <property type="protein sequence ID" value="EEI82892.1"/>
    <property type="molecule type" value="Genomic_DNA"/>
</dbReference>
<dbReference type="GO" id="GO:0004519">
    <property type="term" value="F:endonuclease activity"/>
    <property type="evidence" value="ECO:0007669"/>
    <property type="project" value="UniProtKB-KW"/>
</dbReference>
<comment type="caution">
    <text evidence="2">The sequence shown here is derived from an EMBL/GenBank/DDBJ whole genome shotgun (WGS) entry which is preliminary data.</text>
</comment>
<dbReference type="InterPro" id="IPR044925">
    <property type="entry name" value="His-Me_finger_sf"/>
</dbReference>
<dbReference type="eggNOG" id="ENOG5033AUY">
    <property type="taxonomic scope" value="Bacteria"/>
</dbReference>
<keyword evidence="2" id="KW-0378">Hydrolase</keyword>
<reference evidence="2 3" key="1">
    <citation type="submission" date="2009-01" db="EMBL/GenBank/DDBJ databases">
        <authorList>
            <person name="Qin X."/>
            <person name="Bachman B."/>
            <person name="Battles P."/>
            <person name="Bell A."/>
            <person name="Bess C."/>
            <person name="Bickham C."/>
            <person name="Chaboub L."/>
            <person name="Chen D."/>
            <person name="Coyle M."/>
            <person name="Deiros D.R."/>
            <person name="Dinh H."/>
            <person name="Forbes L."/>
            <person name="Fowler G."/>
            <person name="Francisco L."/>
            <person name="Fu Q."/>
            <person name="Gubbala S."/>
            <person name="Hale W."/>
            <person name="Han Y."/>
            <person name="Hemphill L."/>
            <person name="Highlander S.K."/>
            <person name="Hirani K."/>
            <person name="Hogues M."/>
            <person name="Jackson L."/>
            <person name="Jakkamsetti A."/>
            <person name="Javaid M."/>
            <person name="Jiang H."/>
            <person name="Korchina V."/>
            <person name="Kovar C."/>
            <person name="Lara F."/>
            <person name="Lee S."/>
            <person name="Mata R."/>
            <person name="Mathew T."/>
            <person name="Moen C."/>
            <person name="Morales K."/>
            <person name="Munidasa M."/>
            <person name="Nazareth L."/>
            <person name="Ngo R."/>
            <person name="Nguyen L."/>
            <person name="Okwuonu G."/>
            <person name="Ongeri F."/>
            <person name="Patil S."/>
            <person name="Petrosino J."/>
            <person name="Pham C."/>
            <person name="Pham P."/>
            <person name="Pu L.-L."/>
            <person name="Puazo M."/>
            <person name="Raj R."/>
            <person name="Reid J."/>
            <person name="Rouhana J."/>
            <person name="Saada N."/>
            <person name="Shang Y."/>
            <person name="Simmons D."/>
            <person name="Thornton R."/>
            <person name="Warren J."/>
            <person name="Weissenberger G."/>
            <person name="Zhang J."/>
            <person name="Zhang L."/>
            <person name="Zhou C."/>
            <person name="Zhu D."/>
            <person name="Muzny D."/>
            <person name="Worley K."/>
            <person name="Gibbs R."/>
        </authorList>
    </citation>
    <scope>NUCLEOTIDE SEQUENCE [LARGE SCALE GENOMIC DNA]</scope>
    <source>
        <strain evidence="2 3">ATCC 35098</strain>
    </source>
</reference>
<evidence type="ECO:0000313" key="3">
    <source>
        <dbReference type="Proteomes" id="UP000003744"/>
    </source>
</evidence>
<name>C2CHN6_9FIRM</name>
<dbReference type="HOGENOM" id="CLU_099810_0_1_9"/>
<gene>
    <name evidence="2" type="ORF">HMPREF0077_0996</name>
</gene>
<protein>
    <submittedName>
        <fullName evidence="2">HNH endonuclease domain protein</fullName>
    </submittedName>
</protein>
<accession>C2CHN6</accession>
<evidence type="ECO:0000259" key="1">
    <source>
        <dbReference type="SMART" id="SM00507"/>
    </source>
</evidence>
<evidence type="ECO:0000313" key="2">
    <source>
        <dbReference type="EMBL" id="EEI82892.1"/>
    </source>
</evidence>
<dbReference type="GO" id="GO:0016788">
    <property type="term" value="F:hydrolase activity, acting on ester bonds"/>
    <property type="evidence" value="ECO:0007669"/>
    <property type="project" value="InterPro"/>
</dbReference>
<organism evidence="2 3">
    <name type="scientific">Anaerococcus tetradius ATCC 35098</name>
    <dbReference type="NCBI Taxonomy" id="525255"/>
    <lineage>
        <taxon>Bacteria</taxon>
        <taxon>Bacillati</taxon>
        <taxon>Bacillota</taxon>
        <taxon>Tissierellia</taxon>
        <taxon>Tissierellales</taxon>
        <taxon>Peptoniphilaceae</taxon>
        <taxon>Anaerococcus</taxon>
    </lineage>
</organism>
<dbReference type="AlphaFoldDB" id="C2CHN6"/>
<dbReference type="Proteomes" id="UP000003744">
    <property type="component" value="Unassembled WGS sequence"/>
</dbReference>
<sequence length="188" mass="22032">MIWVKLSRFKNYSINELGQVRNDNTGHLKKSYKNKNNGYFTVDLWEDNKSNKVTIHRLLAETFIPNPENKPTVDHADGNRENNDLKNLRWATYSEQNSRFKTNGVRSEKILVTQFEEFRKKRGGGHIGWGNIINKLYFNSISECADYFNCSLSNISLRLEDRNIGRRGITRGFLIEYLNGNRIKHNKM</sequence>
<dbReference type="SMART" id="SM00507">
    <property type="entry name" value="HNHc"/>
    <property type="match status" value="1"/>
</dbReference>
<dbReference type="Pfam" id="PF07463">
    <property type="entry name" value="NUMOD4"/>
    <property type="match status" value="1"/>
</dbReference>
<dbReference type="InterPro" id="IPR010902">
    <property type="entry name" value="NUMOD4"/>
</dbReference>
<proteinExistence type="predicted"/>